<organism evidence="2 3">
    <name type="scientific">Endozoicomonas euniceicola</name>
    <dbReference type="NCBI Taxonomy" id="1234143"/>
    <lineage>
        <taxon>Bacteria</taxon>
        <taxon>Pseudomonadati</taxon>
        <taxon>Pseudomonadota</taxon>
        <taxon>Gammaproteobacteria</taxon>
        <taxon>Oceanospirillales</taxon>
        <taxon>Endozoicomonadaceae</taxon>
        <taxon>Endozoicomonas</taxon>
    </lineage>
</organism>
<dbReference type="RefSeq" id="WP_262595380.1">
    <property type="nucleotide sequence ID" value="NZ_CP103300.1"/>
</dbReference>
<dbReference type="EMBL" id="CP103300">
    <property type="protein sequence ID" value="UYM13979.1"/>
    <property type="molecule type" value="Genomic_DNA"/>
</dbReference>
<evidence type="ECO:0000313" key="2">
    <source>
        <dbReference type="EMBL" id="UYM13979.1"/>
    </source>
</evidence>
<protein>
    <submittedName>
        <fullName evidence="2">Uncharacterized protein</fullName>
    </submittedName>
</protein>
<dbReference type="Proteomes" id="UP001163255">
    <property type="component" value="Chromosome"/>
</dbReference>
<gene>
    <name evidence="2" type="ORF">NX720_13765</name>
</gene>
<name>A0ABY6GML6_9GAMM</name>
<feature type="signal peptide" evidence="1">
    <location>
        <begin position="1"/>
        <end position="24"/>
    </location>
</feature>
<sequence>MRKRIHLKFVVLLFAVLNVCSSKAEVMAVFHESYRHDPAIEVAIDNYIKSAEAKGHKIIKVFVPTQTITELTDSIYINLVSQDVALKDISGINFYGPLLSEKVTFNSTELSGYSLFRLQNIIYEPQASDDALLVKSDHMFDIVRWVSHQSFKSNKELINHLNKSSKNIAPDNSVNLGIQHLKDLEENIYKCIPYFYETNKQQRDDIGLLYKGLSLLLFYAALSLPQHVEPNLSGFTKTAKDIARLGSLGAMIYYFPSFLLTKAVRLLKGDEINAKEFCQKFIIPVMNNDGLLKTFQKNDQF</sequence>
<keyword evidence="3" id="KW-1185">Reference proteome</keyword>
<proteinExistence type="predicted"/>
<evidence type="ECO:0000256" key="1">
    <source>
        <dbReference type="SAM" id="SignalP"/>
    </source>
</evidence>
<evidence type="ECO:0000313" key="3">
    <source>
        <dbReference type="Proteomes" id="UP001163255"/>
    </source>
</evidence>
<feature type="chain" id="PRO_5046565407" evidence="1">
    <location>
        <begin position="25"/>
        <end position="301"/>
    </location>
</feature>
<keyword evidence="1" id="KW-0732">Signal</keyword>
<reference evidence="2" key="1">
    <citation type="submission" date="2022-10" db="EMBL/GenBank/DDBJ databases">
        <title>Completed Genome Sequence of two octocoral isolated bacterium, Endozoicomonas euniceicola EF212T and Endozoicomonas gorgoniicola PS125T.</title>
        <authorList>
            <person name="Chiou Y.-J."/>
            <person name="Chen Y.-H."/>
        </authorList>
    </citation>
    <scope>NUCLEOTIDE SEQUENCE</scope>
    <source>
        <strain evidence="2">EF212</strain>
    </source>
</reference>
<accession>A0ABY6GML6</accession>